<dbReference type="PIRSF" id="PIRSF005572">
    <property type="entry name" value="NifS"/>
    <property type="match status" value="1"/>
</dbReference>
<accession>A0A1T4NLR0</accession>
<proteinExistence type="inferred from homology"/>
<sequence>MILIYLDNAATSFPKPESVYKKMDKFMRNKGANPGRGSHKLAVSASREIFSTRELVAKFFNIEDSAEVVFTLNTTDALNLGIKGSLVKGDHVITSSMEHNSVSRPLKHLERKNKIELSIVDCDSKTGELSVVDIEKEIRDETKLIVITHASNVTGTLMPIKEIGELADQHGILFMVDVAQTAGFYPIDVQELKLDLMAFPGHKGLLGPQGTGGLYISRKLKLKSQRQGGTGSNSELIYQPEIIPDKYESGTPNGVGIVGLGAGIDYILEKGIDNLREYELELTEYLLNELVKIPHVNIYGPQDIKKQAPVISINLGEEAASEIGFILDSAFDIGVRTGLHCAPLAHETLGTIEQGTVRISVGSFNTKSDCEALLEAIEEIAKEVD</sequence>
<evidence type="ECO:0000256" key="6">
    <source>
        <dbReference type="ARBA" id="ARBA00050776"/>
    </source>
</evidence>
<reference evidence="9" key="1">
    <citation type="submission" date="2017-02" db="EMBL/GenBank/DDBJ databases">
        <authorList>
            <person name="Varghese N."/>
            <person name="Submissions S."/>
        </authorList>
    </citation>
    <scope>NUCLEOTIDE SEQUENCE [LARGE SCALE GENOMIC DNA]</scope>
    <source>
        <strain evidence="9">ATCC BAA-73</strain>
    </source>
</reference>
<dbReference type="CDD" id="cd06453">
    <property type="entry name" value="SufS_like"/>
    <property type="match status" value="1"/>
</dbReference>
<keyword evidence="5" id="KW-0663">Pyridoxal phosphate</keyword>
<dbReference type="EMBL" id="FUWM01000015">
    <property type="protein sequence ID" value="SJZ80199.1"/>
    <property type="molecule type" value="Genomic_DNA"/>
</dbReference>
<dbReference type="Proteomes" id="UP000190625">
    <property type="component" value="Unassembled WGS sequence"/>
</dbReference>
<feature type="domain" description="Aminotransferase class V" evidence="7">
    <location>
        <begin position="4"/>
        <end position="373"/>
    </location>
</feature>
<dbReference type="EC" id="2.8.1.7" evidence="3"/>
<evidence type="ECO:0000256" key="1">
    <source>
        <dbReference type="ARBA" id="ARBA00001933"/>
    </source>
</evidence>
<dbReference type="NCBIfam" id="TIGR01977">
    <property type="entry name" value="am_tr_V_EF2568"/>
    <property type="match status" value="1"/>
</dbReference>
<gene>
    <name evidence="8" type="ORF">SAMN02745118_01855</name>
</gene>
<dbReference type="InterPro" id="IPR016454">
    <property type="entry name" value="Cysteine_dSase"/>
</dbReference>
<dbReference type="SUPFAM" id="SSF53383">
    <property type="entry name" value="PLP-dependent transferases"/>
    <property type="match status" value="1"/>
</dbReference>
<keyword evidence="4" id="KW-0808">Transferase</keyword>
<comment type="cofactor">
    <cofactor evidence="1">
        <name>pyridoxal 5'-phosphate</name>
        <dbReference type="ChEBI" id="CHEBI:597326"/>
    </cofactor>
</comment>
<evidence type="ECO:0000259" key="7">
    <source>
        <dbReference type="Pfam" id="PF00266"/>
    </source>
</evidence>
<dbReference type="STRING" id="142842.SAMN02745118_01855"/>
<protein>
    <recommendedName>
        <fullName evidence="3">cysteine desulfurase</fullName>
        <ecNumber evidence="3">2.8.1.7</ecNumber>
    </recommendedName>
</protein>
<dbReference type="InterPro" id="IPR015421">
    <property type="entry name" value="PyrdxlP-dep_Trfase_major"/>
</dbReference>
<dbReference type="InterPro" id="IPR010970">
    <property type="entry name" value="Cys_dSase_SufS"/>
</dbReference>
<dbReference type="InterPro" id="IPR015424">
    <property type="entry name" value="PyrdxlP-dep_Trfase"/>
</dbReference>
<keyword evidence="9" id="KW-1185">Reference proteome</keyword>
<dbReference type="GO" id="GO:0031071">
    <property type="term" value="F:cysteine desulfurase activity"/>
    <property type="evidence" value="ECO:0007669"/>
    <property type="project" value="UniProtKB-EC"/>
</dbReference>
<dbReference type="Gene3D" id="3.40.640.10">
    <property type="entry name" value="Type I PLP-dependent aspartate aminotransferase-like (Major domain)"/>
    <property type="match status" value="1"/>
</dbReference>
<evidence type="ECO:0000313" key="8">
    <source>
        <dbReference type="EMBL" id="SJZ80199.1"/>
    </source>
</evidence>
<organism evidence="8 9">
    <name type="scientific">Selenihalanaerobacter shriftii</name>
    <dbReference type="NCBI Taxonomy" id="142842"/>
    <lineage>
        <taxon>Bacteria</taxon>
        <taxon>Bacillati</taxon>
        <taxon>Bacillota</taxon>
        <taxon>Clostridia</taxon>
        <taxon>Halanaerobiales</taxon>
        <taxon>Halobacteroidaceae</taxon>
        <taxon>Selenihalanaerobacter</taxon>
    </lineage>
</organism>
<dbReference type="GO" id="GO:0006534">
    <property type="term" value="P:cysteine metabolic process"/>
    <property type="evidence" value="ECO:0007669"/>
    <property type="project" value="InterPro"/>
</dbReference>
<evidence type="ECO:0000313" key="9">
    <source>
        <dbReference type="Proteomes" id="UP000190625"/>
    </source>
</evidence>
<evidence type="ECO:0000256" key="3">
    <source>
        <dbReference type="ARBA" id="ARBA00012239"/>
    </source>
</evidence>
<evidence type="ECO:0000256" key="2">
    <source>
        <dbReference type="ARBA" id="ARBA00010447"/>
    </source>
</evidence>
<dbReference type="Pfam" id="PF00266">
    <property type="entry name" value="Aminotran_5"/>
    <property type="match status" value="1"/>
</dbReference>
<dbReference type="GO" id="GO:0030170">
    <property type="term" value="F:pyridoxal phosphate binding"/>
    <property type="evidence" value="ECO:0007669"/>
    <property type="project" value="InterPro"/>
</dbReference>
<dbReference type="InterPro" id="IPR000192">
    <property type="entry name" value="Aminotrans_V_dom"/>
</dbReference>
<dbReference type="PANTHER" id="PTHR43586">
    <property type="entry name" value="CYSTEINE DESULFURASE"/>
    <property type="match status" value="1"/>
</dbReference>
<comment type="catalytic activity">
    <reaction evidence="6">
        <text>(sulfur carrier)-H + L-cysteine = (sulfur carrier)-SH + L-alanine</text>
        <dbReference type="Rhea" id="RHEA:43892"/>
        <dbReference type="Rhea" id="RHEA-COMP:14737"/>
        <dbReference type="Rhea" id="RHEA-COMP:14739"/>
        <dbReference type="ChEBI" id="CHEBI:29917"/>
        <dbReference type="ChEBI" id="CHEBI:35235"/>
        <dbReference type="ChEBI" id="CHEBI:57972"/>
        <dbReference type="ChEBI" id="CHEBI:64428"/>
        <dbReference type="EC" id="2.8.1.7"/>
    </reaction>
</comment>
<comment type="similarity">
    <text evidence="2">Belongs to the class-V pyridoxal-phosphate-dependent aminotransferase family. Csd subfamily.</text>
</comment>
<dbReference type="InterPro" id="IPR010969">
    <property type="entry name" value="Cys_dSase-rel_unknwn_funct"/>
</dbReference>
<name>A0A1T4NLR0_9FIRM</name>
<evidence type="ECO:0000256" key="4">
    <source>
        <dbReference type="ARBA" id="ARBA00022679"/>
    </source>
</evidence>
<dbReference type="Gene3D" id="3.90.1150.10">
    <property type="entry name" value="Aspartate Aminotransferase, domain 1"/>
    <property type="match status" value="1"/>
</dbReference>
<dbReference type="InterPro" id="IPR015422">
    <property type="entry name" value="PyrdxlP-dep_Trfase_small"/>
</dbReference>
<dbReference type="AlphaFoldDB" id="A0A1T4NLR0"/>
<dbReference type="PANTHER" id="PTHR43586:SF4">
    <property type="entry name" value="ISOPENICILLIN N EPIMERASE"/>
    <property type="match status" value="1"/>
</dbReference>
<evidence type="ECO:0000256" key="5">
    <source>
        <dbReference type="ARBA" id="ARBA00022898"/>
    </source>
</evidence>